<evidence type="ECO:0000313" key="14">
    <source>
        <dbReference type="EMBL" id="ALB35656.1"/>
    </source>
</evidence>
<keyword evidence="10 13" id="KW-0472">Membrane</keyword>
<feature type="transmembrane region" description="Helical" evidence="13">
    <location>
        <begin position="12"/>
        <end position="29"/>
    </location>
</feature>
<keyword evidence="7" id="KW-1043">Host membrane</keyword>
<reference evidence="14" key="2">
    <citation type="submission" date="2015-04" db="EMBL/GenBank/DDBJ databases">
        <authorList>
            <person name="Syromyatnikov M.Y."/>
            <person name="Popov V.N."/>
        </authorList>
    </citation>
    <scope>NUCLEOTIDE SEQUENCE</scope>
    <source>
        <strain evidence="14">GRSPaV-JF</strain>
    </source>
</reference>
<keyword evidence="5" id="KW-0813">Transport</keyword>
<evidence type="ECO:0000256" key="10">
    <source>
        <dbReference type="ARBA" id="ARBA00023136"/>
    </source>
</evidence>
<dbReference type="EMBL" id="MG938332">
    <property type="protein sequence ID" value="AXL94862.1"/>
    <property type="molecule type" value="Genomic_RNA"/>
</dbReference>
<sequence>MPFQQPANWAKTITPLTIGLGIGLVLHFLRKSNLPYSGDNIHQFPHGGHYRDGTKSITYCGPRQSFPSSGIFGQSENFIPLILVVTLVAFIHALSLWNSGPSRSCNCHPNPCTCRQQ</sequence>
<name>A0A0N9BEB1_9VIRU</name>
<evidence type="ECO:0000256" key="13">
    <source>
        <dbReference type="SAM" id="Phobius"/>
    </source>
</evidence>
<keyword evidence="9" id="KW-0916">Viral movement protein</keyword>
<evidence type="ECO:0000256" key="3">
    <source>
        <dbReference type="ARBA" id="ARBA00010321"/>
    </source>
</evidence>
<evidence type="ECO:0000256" key="6">
    <source>
        <dbReference type="ARBA" id="ARBA00022692"/>
    </source>
</evidence>
<evidence type="ECO:0000256" key="7">
    <source>
        <dbReference type="ARBA" id="ARBA00022870"/>
    </source>
</evidence>
<keyword evidence="11" id="KW-1038">Host endoplasmic reticulum</keyword>
<evidence type="ECO:0000256" key="2">
    <source>
        <dbReference type="ARBA" id="ARBA00004625"/>
    </source>
</evidence>
<evidence type="ECO:0000313" key="17">
    <source>
        <dbReference type="EMBL" id="AXL94904.1"/>
    </source>
</evidence>
<dbReference type="EMBL" id="MG938317">
    <property type="protein sequence ID" value="AXL94778.1"/>
    <property type="molecule type" value="Genomic_RNA"/>
</dbReference>
<dbReference type="GO" id="GO:0046740">
    <property type="term" value="P:transport of virus in host, cell to cell"/>
    <property type="evidence" value="ECO:0007669"/>
    <property type="project" value="UniProtKB-KW"/>
</dbReference>
<protein>
    <recommendedName>
        <fullName evidence="4">Movement protein TGB2</fullName>
    </recommendedName>
    <alternativeName>
        <fullName evidence="12">Triple gene block 2 protein</fullName>
    </alternativeName>
</protein>
<evidence type="ECO:0000256" key="1">
    <source>
        <dbReference type="ARBA" id="ARBA00002252"/>
    </source>
</evidence>
<reference evidence="15" key="4">
    <citation type="submission" date="2018-02" db="EMBL/GenBank/DDBJ databases">
        <authorList>
            <person name="Cohen D.B."/>
            <person name="Kent A.D."/>
        </authorList>
    </citation>
    <scope>NUCLEOTIDE SEQUENCE</scope>
    <source>
        <strain evidence="15">B47</strain>
        <strain evidence="16">EVC42</strain>
        <strain evidence="17">EVC60</strain>
    </source>
</reference>
<dbReference type="GO" id="GO:0044167">
    <property type="term" value="C:host cell endoplasmic reticulum membrane"/>
    <property type="evidence" value="ECO:0007669"/>
    <property type="project" value="UniProtKB-SubCell"/>
</dbReference>
<comment type="function">
    <text evidence="1">Plays a role in viral cell-to-cell propagation, by facilitating genome transport to neighboring plant cells through plasmosdesmata,.</text>
</comment>
<reference evidence="14" key="1">
    <citation type="journal article" date="2015" name="Arch. Virol.">
        <title>Molecular characterizations of two grapevine rupestris stem pitting-associated virus isolates from China.</title>
        <authorList>
            <person name="Hu G.J."/>
            <person name="Dong Y.F."/>
            <person name="Zhu H.J."/>
            <person name="Zhang Z.P."/>
            <person name="Fan X.D."/>
            <person name="Ren F."/>
            <person name="Zhou J."/>
        </authorList>
    </citation>
    <scope>NUCLEOTIDE SEQUENCE</scope>
    <source>
        <strain evidence="14">GRSPaV-JF</strain>
    </source>
</reference>
<evidence type="ECO:0000256" key="12">
    <source>
        <dbReference type="ARBA" id="ARBA00032240"/>
    </source>
</evidence>
<dbReference type="EMBL" id="MG938340">
    <property type="protein sequence ID" value="AXL94904.1"/>
    <property type="molecule type" value="Genomic_RNA"/>
</dbReference>
<accession>A0A0N9BEB1</accession>
<evidence type="ECO:0000313" key="16">
    <source>
        <dbReference type="EMBL" id="AXL94862.1"/>
    </source>
</evidence>
<proteinExistence type="inferred from homology"/>
<evidence type="ECO:0000256" key="4">
    <source>
        <dbReference type="ARBA" id="ARBA00013304"/>
    </source>
</evidence>
<evidence type="ECO:0000256" key="9">
    <source>
        <dbReference type="ARBA" id="ARBA00023031"/>
    </source>
</evidence>
<comment type="similarity">
    <text evidence="3">Belongs to the Tymovirales TGBp2 protein family.</text>
</comment>
<dbReference type="EMBL" id="KR054734">
    <property type="protein sequence ID" value="ALB35656.1"/>
    <property type="molecule type" value="Genomic_RNA"/>
</dbReference>
<reference evidence="15" key="3">
    <citation type="journal article" date="2018" name="Arch. Virol.">
        <title>A genome-wide diversity study of grapevine rupestris stem pitting-associated virus.</title>
        <authorList>
            <person name="Hily J.M."/>
            <person name="Beuve M."/>
            <person name="Vigne E."/>
            <person name="Demangeat G."/>
            <person name="Candresse T."/>
            <person name="Lemaire O."/>
        </authorList>
    </citation>
    <scope>NUCLEOTIDE SEQUENCE</scope>
    <source>
        <strain evidence="15">B47</strain>
        <strain evidence="16">EVC42</strain>
        <strain evidence="17">EVC60</strain>
    </source>
</reference>
<dbReference type="Pfam" id="PF01307">
    <property type="entry name" value="Plant_vir_prot"/>
    <property type="match status" value="1"/>
</dbReference>
<evidence type="ECO:0000313" key="15">
    <source>
        <dbReference type="EMBL" id="AXL94778.1"/>
    </source>
</evidence>
<keyword evidence="6 13" id="KW-0812">Transmembrane</keyword>
<organism evidence="14">
    <name type="scientific">Grapevine rupestris stem pitting-associated virus</name>
    <dbReference type="NCBI Taxonomy" id="196400"/>
    <lineage>
        <taxon>Viruses</taxon>
        <taxon>Riboviria</taxon>
        <taxon>Orthornavirae</taxon>
        <taxon>Kitrinoviricota</taxon>
        <taxon>Alsuviricetes</taxon>
        <taxon>Tymovirales</taxon>
        <taxon>Betaflexiviridae</taxon>
        <taxon>Quinvirinae</taxon>
        <taxon>Foveavirus</taxon>
        <taxon>Foveavirus rupestris</taxon>
    </lineage>
</organism>
<dbReference type="InterPro" id="IPR001896">
    <property type="entry name" value="Plant_vir_prot"/>
</dbReference>
<evidence type="ECO:0000256" key="5">
    <source>
        <dbReference type="ARBA" id="ARBA00022448"/>
    </source>
</evidence>
<feature type="transmembrane region" description="Helical" evidence="13">
    <location>
        <begin position="78"/>
        <end position="97"/>
    </location>
</feature>
<comment type="subcellular location">
    <subcellularLocation>
        <location evidence="2">Host endoplasmic reticulum membrane</location>
    </subcellularLocation>
</comment>
<keyword evidence="8 13" id="KW-1133">Transmembrane helix</keyword>
<evidence type="ECO:0000256" key="11">
    <source>
        <dbReference type="ARBA" id="ARBA00023184"/>
    </source>
</evidence>
<evidence type="ECO:0000256" key="8">
    <source>
        <dbReference type="ARBA" id="ARBA00022989"/>
    </source>
</evidence>